<keyword evidence="3" id="KW-1185">Reference proteome</keyword>
<keyword evidence="1" id="KW-1133">Transmembrane helix</keyword>
<feature type="transmembrane region" description="Helical" evidence="1">
    <location>
        <begin position="71"/>
        <end position="90"/>
    </location>
</feature>
<accession>A0A9Q0X4I4</accession>
<proteinExistence type="predicted"/>
<comment type="caution">
    <text evidence="2">The sequence shown here is derived from an EMBL/GenBank/DDBJ whole genome shotgun (WGS) entry which is preliminary data.</text>
</comment>
<reference evidence="2" key="2">
    <citation type="journal article" date="2023" name="Int. J. Mol. Sci.">
        <title>De Novo Assembly and Annotation of 11 Diverse Shrub Willow (Salix) Genomes Reveals Novel Gene Organization in Sex-Linked Regions.</title>
        <authorList>
            <person name="Hyden B."/>
            <person name="Feng K."/>
            <person name="Yates T.B."/>
            <person name="Jawdy S."/>
            <person name="Cereghino C."/>
            <person name="Smart L.B."/>
            <person name="Muchero W."/>
        </authorList>
    </citation>
    <scope>NUCLEOTIDE SEQUENCE</scope>
    <source>
        <tissue evidence="2">Shoot tip</tissue>
    </source>
</reference>
<dbReference type="Proteomes" id="UP001151752">
    <property type="component" value="Chromosome 16"/>
</dbReference>
<protein>
    <submittedName>
        <fullName evidence="2">OLIGOPEPTIDE TRANSPORTER-RELATED</fullName>
    </submittedName>
</protein>
<keyword evidence="1" id="KW-0472">Membrane</keyword>
<organism evidence="2 3">
    <name type="scientific">Salix koriyanagi</name>
    <dbReference type="NCBI Taxonomy" id="2511006"/>
    <lineage>
        <taxon>Eukaryota</taxon>
        <taxon>Viridiplantae</taxon>
        <taxon>Streptophyta</taxon>
        <taxon>Embryophyta</taxon>
        <taxon>Tracheophyta</taxon>
        <taxon>Spermatophyta</taxon>
        <taxon>Magnoliopsida</taxon>
        <taxon>eudicotyledons</taxon>
        <taxon>Gunneridae</taxon>
        <taxon>Pentapetalae</taxon>
        <taxon>rosids</taxon>
        <taxon>fabids</taxon>
        <taxon>Malpighiales</taxon>
        <taxon>Salicaceae</taxon>
        <taxon>Saliceae</taxon>
        <taxon>Salix</taxon>
    </lineage>
</organism>
<dbReference type="EMBL" id="JAPFFM010000001">
    <property type="protein sequence ID" value="KAJ6777713.1"/>
    <property type="molecule type" value="Genomic_DNA"/>
</dbReference>
<gene>
    <name evidence="2" type="ORF">OIU74_001649</name>
</gene>
<evidence type="ECO:0000313" key="3">
    <source>
        <dbReference type="Proteomes" id="UP001151752"/>
    </source>
</evidence>
<name>A0A9Q0X4I4_9ROSI</name>
<evidence type="ECO:0000256" key="1">
    <source>
        <dbReference type="SAM" id="Phobius"/>
    </source>
</evidence>
<evidence type="ECO:0000313" key="2">
    <source>
        <dbReference type="EMBL" id="KAJ6777713.1"/>
    </source>
</evidence>
<sequence>MTLLTISATFPGLRPKCYPEDDCHPTDSQSALAFVSRHLIPLALVVLRLVSHPVEQISLMTLMTLRKKHKSSFFLSINVGAIIAGSVLVLDCSGIKSLEAALSLASVRCWWHSSEKRKLKFLLTGSVV</sequence>
<reference evidence="2" key="1">
    <citation type="submission" date="2022-11" db="EMBL/GenBank/DDBJ databases">
        <authorList>
            <person name="Hyden B.L."/>
            <person name="Feng K."/>
            <person name="Yates T."/>
            <person name="Jawdy S."/>
            <person name="Smart L.B."/>
            <person name="Muchero W."/>
        </authorList>
    </citation>
    <scope>NUCLEOTIDE SEQUENCE</scope>
    <source>
        <tissue evidence="2">Shoot tip</tissue>
    </source>
</reference>
<keyword evidence="1" id="KW-0812">Transmembrane</keyword>
<dbReference type="AlphaFoldDB" id="A0A9Q0X4I4"/>